<accession>A0A4Y2MXT6</accession>
<evidence type="ECO:0000313" key="2">
    <source>
        <dbReference type="Proteomes" id="UP000499080"/>
    </source>
</evidence>
<sequence length="109" mass="12557">MSFPDTPLDHYGETCVYIKKQKWISLRIDELIEDRLSDANLRDAEKEYEEIISLSFNPMSPKPPQTAPFDRGRTQPVSGTWVNFKGEKWFISLLPIDSPNLGVVVLEFL</sequence>
<gene>
    <name evidence="1" type="ORF">AVEN_125755_1</name>
</gene>
<protein>
    <submittedName>
        <fullName evidence="1">Uncharacterized protein</fullName>
    </submittedName>
</protein>
<dbReference type="AlphaFoldDB" id="A0A4Y2MXT6"/>
<reference evidence="1 2" key="1">
    <citation type="journal article" date="2019" name="Sci. Rep.">
        <title>Orb-weaving spider Araneus ventricosus genome elucidates the spidroin gene catalogue.</title>
        <authorList>
            <person name="Kono N."/>
            <person name="Nakamura H."/>
            <person name="Ohtoshi R."/>
            <person name="Moran D.A.P."/>
            <person name="Shinohara A."/>
            <person name="Yoshida Y."/>
            <person name="Fujiwara M."/>
            <person name="Mori M."/>
            <person name="Tomita M."/>
            <person name="Arakawa K."/>
        </authorList>
    </citation>
    <scope>NUCLEOTIDE SEQUENCE [LARGE SCALE GENOMIC DNA]</scope>
</reference>
<comment type="caution">
    <text evidence="1">The sequence shown here is derived from an EMBL/GenBank/DDBJ whole genome shotgun (WGS) entry which is preliminary data.</text>
</comment>
<evidence type="ECO:0000313" key="1">
    <source>
        <dbReference type="EMBL" id="GBN31905.1"/>
    </source>
</evidence>
<dbReference type="Proteomes" id="UP000499080">
    <property type="component" value="Unassembled WGS sequence"/>
</dbReference>
<organism evidence="1 2">
    <name type="scientific">Araneus ventricosus</name>
    <name type="common">Orbweaver spider</name>
    <name type="synonym">Epeira ventricosa</name>
    <dbReference type="NCBI Taxonomy" id="182803"/>
    <lineage>
        <taxon>Eukaryota</taxon>
        <taxon>Metazoa</taxon>
        <taxon>Ecdysozoa</taxon>
        <taxon>Arthropoda</taxon>
        <taxon>Chelicerata</taxon>
        <taxon>Arachnida</taxon>
        <taxon>Araneae</taxon>
        <taxon>Araneomorphae</taxon>
        <taxon>Entelegynae</taxon>
        <taxon>Araneoidea</taxon>
        <taxon>Araneidae</taxon>
        <taxon>Araneus</taxon>
    </lineage>
</organism>
<keyword evidence="2" id="KW-1185">Reference proteome</keyword>
<proteinExistence type="predicted"/>
<dbReference type="EMBL" id="BGPR01008152">
    <property type="protein sequence ID" value="GBN31905.1"/>
    <property type="molecule type" value="Genomic_DNA"/>
</dbReference>
<name>A0A4Y2MXT6_ARAVE</name>